<dbReference type="Proteomes" id="UP000183900">
    <property type="component" value="Unassembled WGS sequence"/>
</dbReference>
<gene>
    <name evidence="1" type="ORF">Ga0061067_10446</name>
</gene>
<accession>A0A0K6HWX9</accession>
<sequence>MSGPLASFDQSRLPVRKAIRRLRWFIASFHEHANGLKSETGQPFTVDDGKLTAAFMSWYRAFEAQKHKADADRRGYVTFAAGLMLRELLHFGPLTAKRSETAADVPAPPGGGAPAVFWPEGHAYVTYCLAVRAAVLAQEFHTEPHEVPELSDLRTWWSFRENILEDPDLAISFLELFSGEQPHWTASAIFAPHQDIPPLPRQQ</sequence>
<evidence type="ECO:0000313" key="2">
    <source>
        <dbReference type="Proteomes" id="UP000183900"/>
    </source>
</evidence>
<name>A0A0K6HWX9_9HYPH</name>
<evidence type="ECO:0000313" key="1">
    <source>
        <dbReference type="EMBL" id="CUA95537.1"/>
    </source>
</evidence>
<dbReference type="EMBL" id="CYHE01000004">
    <property type="protein sequence ID" value="CUA95537.1"/>
    <property type="molecule type" value="Genomic_DNA"/>
</dbReference>
<reference evidence="2" key="1">
    <citation type="submission" date="2015-08" db="EMBL/GenBank/DDBJ databases">
        <authorList>
            <person name="Varghese N."/>
        </authorList>
    </citation>
    <scope>NUCLEOTIDE SEQUENCE [LARGE SCALE GENOMIC DNA]</scope>
    <source>
        <strain evidence="2">DSM 23407</strain>
    </source>
</reference>
<keyword evidence="2" id="KW-1185">Reference proteome</keyword>
<organism evidence="1 2">
    <name type="scientific">Pannonibacter indicus</name>
    <dbReference type="NCBI Taxonomy" id="466044"/>
    <lineage>
        <taxon>Bacteria</taxon>
        <taxon>Pseudomonadati</taxon>
        <taxon>Pseudomonadota</taxon>
        <taxon>Alphaproteobacteria</taxon>
        <taxon>Hyphomicrobiales</taxon>
        <taxon>Stappiaceae</taxon>
        <taxon>Pannonibacter</taxon>
    </lineage>
</organism>
<dbReference type="RefSeq" id="WP_055455351.1">
    <property type="nucleotide sequence ID" value="NZ_CYHE01000004.1"/>
</dbReference>
<dbReference type="AlphaFoldDB" id="A0A0K6HWX9"/>
<dbReference type="OrthoDB" id="7764972at2"/>
<proteinExistence type="predicted"/>
<protein>
    <submittedName>
        <fullName evidence="1">Uncharacterized protein</fullName>
    </submittedName>
</protein>